<evidence type="ECO:0000256" key="2">
    <source>
        <dbReference type="ARBA" id="ARBA00022603"/>
    </source>
</evidence>
<keyword evidence="4 6" id="KW-0949">S-adenosyl-L-methionine</keyword>
<dbReference type="InterPro" id="IPR015947">
    <property type="entry name" value="PUA-like_sf"/>
</dbReference>
<dbReference type="GO" id="GO:0003723">
    <property type="term" value="F:RNA binding"/>
    <property type="evidence" value="ECO:0007669"/>
    <property type="project" value="UniProtKB-UniRule"/>
</dbReference>
<evidence type="ECO:0000313" key="10">
    <source>
        <dbReference type="WBParaSite" id="SBAD_0000820201-mRNA-1"/>
    </source>
</evidence>
<evidence type="ECO:0000256" key="4">
    <source>
        <dbReference type="ARBA" id="ARBA00022691"/>
    </source>
</evidence>
<keyword evidence="9" id="KW-1185">Reference proteome</keyword>
<feature type="binding site" evidence="6">
    <location>
        <begin position="170"/>
        <end position="176"/>
    </location>
    <ligand>
        <name>S-adenosyl-L-methionine</name>
        <dbReference type="ChEBI" id="CHEBI:59789"/>
    </ligand>
</feature>
<dbReference type="GO" id="GO:0001510">
    <property type="term" value="P:RNA methylation"/>
    <property type="evidence" value="ECO:0007669"/>
    <property type="project" value="InterPro"/>
</dbReference>
<dbReference type="AlphaFoldDB" id="A0A183IWB1"/>
<sequence length="339" mass="38152">MYATRNHYVPSVTVHALIPDVLIISGSGPHALSRRETEIYVDVSCGKSVMRGADLYASGIMGSNRDFRVDEVVSVLMDIDARCRRGVKRPYEGRCVFLGNGVTHQSRRDIFKISPPEKPKGLGVFMVEKVWNNPKLYGLIEDWGFPQNLPSVVCGHVLDPQPGETVLDMCAAPGGKSTHLAILMKDQGRVVCIDDRKIRLREVLQNASALSLRSIEAYKMDAVNLVNEPEKRRKAVPTNSPPFLPETFDRILLDVPCSGLGQRPLLFEQNPNQIRSLPVIQRKLLKSAYRLLKKEGTLVYSTCTLREEENEHMVSWALENFADLKLSRQVSKSRPLFRE</sequence>
<dbReference type="PANTHER" id="PTHR22807:SF34">
    <property type="entry name" value="TRNA (CYTOSINE(72)-C(5))-METHYLTRANSFERASE NSUN6"/>
    <property type="match status" value="1"/>
</dbReference>
<dbReference type="Gene3D" id="3.40.50.150">
    <property type="entry name" value="Vaccinia Virus protein VP39"/>
    <property type="match status" value="1"/>
</dbReference>
<dbReference type="Proteomes" id="UP000270296">
    <property type="component" value="Unassembled WGS sequence"/>
</dbReference>
<dbReference type="PROSITE" id="PS51686">
    <property type="entry name" value="SAM_MT_RSMB_NOP"/>
    <property type="match status" value="1"/>
</dbReference>
<proteinExistence type="inferred from homology"/>
<evidence type="ECO:0000256" key="5">
    <source>
        <dbReference type="ARBA" id="ARBA00022884"/>
    </source>
</evidence>
<dbReference type="EMBL" id="UZAM01011063">
    <property type="protein sequence ID" value="VDP14681.1"/>
    <property type="molecule type" value="Genomic_DNA"/>
</dbReference>
<dbReference type="WBParaSite" id="SBAD_0000820201-mRNA-1">
    <property type="protein sequence ID" value="SBAD_0000820201-mRNA-1"/>
    <property type="gene ID" value="SBAD_0000820201"/>
</dbReference>
<dbReference type="InterPro" id="IPR023267">
    <property type="entry name" value="RCMT"/>
</dbReference>
<keyword evidence="2 6" id="KW-0489">Methyltransferase</keyword>
<accession>A0A183IWB1</accession>
<gene>
    <name evidence="8" type="ORF">SBAD_LOCUS7908</name>
</gene>
<feature type="binding site" evidence="6">
    <location>
        <position position="221"/>
    </location>
    <ligand>
        <name>S-adenosyl-L-methionine</name>
        <dbReference type="ChEBI" id="CHEBI:59789"/>
    </ligand>
</feature>
<feature type="binding site" evidence="6">
    <location>
        <position position="254"/>
    </location>
    <ligand>
        <name>S-adenosyl-L-methionine</name>
        <dbReference type="ChEBI" id="CHEBI:59789"/>
    </ligand>
</feature>
<name>A0A183IWB1_9BILA</name>
<keyword evidence="5 6" id="KW-0694">RNA-binding</keyword>
<dbReference type="OrthoDB" id="427002at2759"/>
<keyword evidence="3 6" id="KW-0808">Transferase</keyword>
<dbReference type="CDD" id="cd21150">
    <property type="entry name" value="PUA_NSun6-like"/>
    <property type="match status" value="1"/>
</dbReference>
<dbReference type="Pfam" id="PF01189">
    <property type="entry name" value="Methyltr_RsmB-F"/>
    <property type="match status" value="1"/>
</dbReference>
<evidence type="ECO:0000313" key="8">
    <source>
        <dbReference type="EMBL" id="VDP14681.1"/>
    </source>
</evidence>
<evidence type="ECO:0000313" key="9">
    <source>
        <dbReference type="Proteomes" id="UP000270296"/>
    </source>
</evidence>
<dbReference type="InterPro" id="IPR029063">
    <property type="entry name" value="SAM-dependent_MTases_sf"/>
</dbReference>
<evidence type="ECO:0000256" key="6">
    <source>
        <dbReference type="PROSITE-ProRule" id="PRU01023"/>
    </source>
</evidence>
<dbReference type="PRINTS" id="PR02008">
    <property type="entry name" value="RCMTFAMILY"/>
</dbReference>
<protein>
    <submittedName>
        <fullName evidence="10">SAM_MT_RSMB_NOP domain-containing protein</fullName>
    </submittedName>
</protein>
<dbReference type="PROSITE" id="PS50890">
    <property type="entry name" value="PUA"/>
    <property type="match status" value="1"/>
</dbReference>
<reference evidence="8 9" key="2">
    <citation type="submission" date="2018-11" db="EMBL/GenBank/DDBJ databases">
        <authorList>
            <consortium name="Pathogen Informatics"/>
        </authorList>
    </citation>
    <scope>NUCLEOTIDE SEQUENCE [LARGE SCALE GENOMIC DNA]</scope>
</reference>
<feature type="binding site" evidence="6">
    <location>
        <position position="194"/>
    </location>
    <ligand>
        <name>S-adenosyl-L-methionine</name>
        <dbReference type="ChEBI" id="CHEBI:59789"/>
    </ligand>
</feature>
<evidence type="ECO:0000256" key="1">
    <source>
        <dbReference type="ARBA" id="ARBA00007494"/>
    </source>
</evidence>
<evidence type="ECO:0000256" key="3">
    <source>
        <dbReference type="ARBA" id="ARBA00022679"/>
    </source>
</evidence>
<dbReference type="InterPro" id="IPR049560">
    <property type="entry name" value="MeTrfase_RsmB-F_NOP2_cat"/>
</dbReference>
<feature type="domain" description="SAM-dependent MTase RsmB/NOP-type" evidence="7">
    <location>
        <begin position="69"/>
        <end position="339"/>
    </location>
</feature>
<dbReference type="PROSITE" id="PS01153">
    <property type="entry name" value="NOL1_NOP2_SUN"/>
    <property type="match status" value="1"/>
</dbReference>
<dbReference type="SUPFAM" id="SSF88697">
    <property type="entry name" value="PUA domain-like"/>
    <property type="match status" value="1"/>
</dbReference>
<organism evidence="10">
    <name type="scientific">Soboliphyme baturini</name>
    <dbReference type="NCBI Taxonomy" id="241478"/>
    <lineage>
        <taxon>Eukaryota</taxon>
        <taxon>Metazoa</taxon>
        <taxon>Ecdysozoa</taxon>
        <taxon>Nematoda</taxon>
        <taxon>Enoplea</taxon>
        <taxon>Dorylaimia</taxon>
        <taxon>Dioctophymatida</taxon>
        <taxon>Dioctophymatoidea</taxon>
        <taxon>Soboliphymatidae</taxon>
        <taxon>Soboliphyme</taxon>
    </lineage>
</organism>
<comment type="similarity">
    <text evidence="1 6">Belongs to the class I-like SAM-binding methyltransferase superfamily. RsmB/NOP family.</text>
</comment>
<dbReference type="PANTHER" id="PTHR22807">
    <property type="entry name" value="NOP2 YEAST -RELATED NOL1/NOP2/FMU SUN DOMAIN-CONTAINING"/>
    <property type="match status" value="1"/>
</dbReference>
<feature type="active site" description="Nucleophile" evidence="6">
    <location>
        <position position="303"/>
    </location>
</feature>
<evidence type="ECO:0000259" key="7">
    <source>
        <dbReference type="PROSITE" id="PS51686"/>
    </source>
</evidence>
<dbReference type="CDD" id="cd02440">
    <property type="entry name" value="AdoMet_MTases"/>
    <property type="match status" value="1"/>
</dbReference>
<dbReference type="InterPro" id="IPR018314">
    <property type="entry name" value="RsmB/NOL1/NOP2-like_CS"/>
</dbReference>
<reference evidence="10" key="1">
    <citation type="submission" date="2016-06" db="UniProtKB">
        <authorList>
            <consortium name="WormBaseParasite"/>
        </authorList>
    </citation>
    <scope>IDENTIFICATION</scope>
</reference>
<dbReference type="SUPFAM" id="SSF53335">
    <property type="entry name" value="S-adenosyl-L-methionine-dependent methyltransferases"/>
    <property type="match status" value="1"/>
</dbReference>
<dbReference type="InterPro" id="IPR001678">
    <property type="entry name" value="MeTrfase_RsmB-F_NOP2_dom"/>
</dbReference>
<dbReference type="Gene3D" id="2.30.130.10">
    <property type="entry name" value="PUA domain"/>
    <property type="match status" value="1"/>
</dbReference>
<dbReference type="InterPro" id="IPR036974">
    <property type="entry name" value="PUA_sf"/>
</dbReference>
<dbReference type="GO" id="GO:0008173">
    <property type="term" value="F:RNA methyltransferase activity"/>
    <property type="evidence" value="ECO:0007669"/>
    <property type="project" value="InterPro"/>
</dbReference>